<evidence type="ECO:0000256" key="2">
    <source>
        <dbReference type="SAM" id="MobiDB-lite"/>
    </source>
</evidence>
<feature type="compositionally biased region" description="Low complexity" evidence="2">
    <location>
        <begin position="8"/>
        <end position="22"/>
    </location>
</feature>
<dbReference type="Gene3D" id="3.40.50.1820">
    <property type="entry name" value="alpha/beta hydrolase"/>
    <property type="match status" value="1"/>
</dbReference>
<keyword evidence="5" id="KW-1185">Reference proteome</keyword>
<gene>
    <name evidence="4" type="ORF">F6S87_02040</name>
</gene>
<evidence type="ECO:0000259" key="3">
    <source>
        <dbReference type="Pfam" id="PF07859"/>
    </source>
</evidence>
<dbReference type="PANTHER" id="PTHR48081:SF8">
    <property type="entry name" value="ALPHA_BETA HYDROLASE FOLD-3 DOMAIN-CONTAINING PROTEIN-RELATED"/>
    <property type="match status" value="1"/>
</dbReference>
<comment type="caution">
    <text evidence="4">The sequence shown here is derived from an EMBL/GenBank/DDBJ whole genome shotgun (WGS) entry which is preliminary data.</text>
</comment>
<dbReference type="InterPro" id="IPR013094">
    <property type="entry name" value="AB_hydrolase_3"/>
</dbReference>
<feature type="region of interest" description="Disordered" evidence="2">
    <location>
        <begin position="280"/>
        <end position="321"/>
    </location>
</feature>
<dbReference type="GO" id="GO:0016787">
    <property type="term" value="F:hydrolase activity"/>
    <property type="evidence" value="ECO:0007669"/>
    <property type="project" value="UniProtKB-KW"/>
</dbReference>
<evidence type="ECO:0000313" key="4">
    <source>
        <dbReference type="EMBL" id="NEG69424.1"/>
    </source>
</evidence>
<dbReference type="PANTHER" id="PTHR48081">
    <property type="entry name" value="AB HYDROLASE SUPERFAMILY PROTEIN C4A8.06C"/>
    <property type="match status" value="1"/>
</dbReference>
<proteinExistence type="predicted"/>
<dbReference type="Proteomes" id="UP000469292">
    <property type="component" value="Unassembled WGS sequence"/>
</dbReference>
<dbReference type="SUPFAM" id="SSF53474">
    <property type="entry name" value="alpha/beta-Hydrolases"/>
    <property type="match status" value="1"/>
</dbReference>
<reference evidence="4 5" key="1">
    <citation type="submission" date="2019-09" db="EMBL/GenBank/DDBJ databases">
        <title>Phylogenetic characterization of a novel taxon of the genus Bifidobacterium: Bifidobacterium choloepi sp. nov.</title>
        <authorList>
            <person name="Modesto M."/>
            <person name="Satti M."/>
        </authorList>
    </citation>
    <scope>NUCLEOTIDE SEQUENCE [LARGE SCALE GENOMIC DNA]</scope>
    <source>
        <strain evidence="4 5">BRDM6</strain>
    </source>
</reference>
<dbReference type="AlphaFoldDB" id="A0A6I5NDA4"/>
<evidence type="ECO:0000256" key="1">
    <source>
        <dbReference type="ARBA" id="ARBA00022801"/>
    </source>
</evidence>
<protein>
    <submittedName>
        <fullName evidence="4">Alpha/beta hydrolase</fullName>
    </submittedName>
</protein>
<dbReference type="InterPro" id="IPR050300">
    <property type="entry name" value="GDXG_lipolytic_enzyme"/>
</dbReference>
<keyword evidence="1 4" id="KW-0378">Hydrolase</keyword>
<name>A0A6I5NDA4_9BIFI</name>
<feature type="domain" description="Alpha/beta hydrolase fold-3" evidence="3">
    <location>
        <begin position="35"/>
        <end position="254"/>
    </location>
</feature>
<dbReference type="Pfam" id="PF07859">
    <property type="entry name" value="Abhydrolase_3"/>
    <property type="match status" value="1"/>
</dbReference>
<dbReference type="EMBL" id="VYSG01000001">
    <property type="protein sequence ID" value="NEG69424.1"/>
    <property type="molecule type" value="Genomic_DNA"/>
</dbReference>
<evidence type="ECO:0000313" key="5">
    <source>
        <dbReference type="Proteomes" id="UP000469292"/>
    </source>
</evidence>
<sequence length="321" mass="35405">MQFGGRYPDAPATATTATPDLTDPALMPTHLNGTVLFIHGGGWATGSPELYTDACANLALQTNRRVVSVDYRRAPDYRFPQAPEDCYEAARQLATGELRLPPVHGVEQFVVPERLVVFGDSAGGNLTAAVSLMARDRGEFAIRTQMMLYPCLNNDYDPDTTLFDSVRTNGKDYMLTAKDMADYVNMYRSSPADFMDPYFAPLNSTDLTRQPRTLMMTAEYCPLRDEGETYARELAQAGNDVECYRIRNGVHGYFLYPRATHLVTDTYAVIRHFLDGEPLGDADAAGEPSGPDESSGAIRIELDDSSATDGAHMSRGKDVRR</sequence>
<feature type="region of interest" description="Disordered" evidence="2">
    <location>
        <begin position="1"/>
        <end position="22"/>
    </location>
</feature>
<organism evidence="4 5">
    <name type="scientific">Bifidobacterium choloepi</name>
    <dbReference type="NCBI Taxonomy" id="2614131"/>
    <lineage>
        <taxon>Bacteria</taxon>
        <taxon>Bacillati</taxon>
        <taxon>Actinomycetota</taxon>
        <taxon>Actinomycetes</taxon>
        <taxon>Bifidobacteriales</taxon>
        <taxon>Bifidobacteriaceae</taxon>
        <taxon>Bifidobacterium</taxon>
    </lineage>
</organism>
<dbReference type="InterPro" id="IPR029058">
    <property type="entry name" value="AB_hydrolase_fold"/>
</dbReference>
<accession>A0A6I5NDA4</accession>